<gene>
    <name evidence="6" type="ORF">SAMN02745941_02160</name>
</gene>
<evidence type="ECO:0000256" key="1">
    <source>
        <dbReference type="ARBA" id="ARBA00009437"/>
    </source>
</evidence>
<dbReference type="GO" id="GO:0000976">
    <property type="term" value="F:transcription cis-regulatory region binding"/>
    <property type="evidence" value="ECO:0007669"/>
    <property type="project" value="TreeGrafter"/>
</dbReference>
<evidence type="ECO:0000259" key="5">
    <source>
        <dbReference type="PROSITE" id="PS50931"/>
    </source>
</evidence>
<keyword evidence="3 6" id="KW-0238">DNA-binding</keyword>
<dbReference type="PANTHER" id="PTHR30126:SF64">
    <property type="entry name" value="HTH-TYPE TRANSCRIPTIONAL REGULATOR CITR"/>
    <property type="match status" value="1"/>
</dbReference>
<evidence type="ECO:0000256" key="2">
    <source>
        <dbReference type="ARBA" id="ARBA00023015"/>
    </source>
</evidence>
<organism evidence="6 7">
    <name type="scientific">Clostridium intestinale DSM 6191</name>
    <dbReference type="NCBI Taxonomy" id="1121320"/>
    <lineage>
        <taxon>Bacteria</taxon>
        <taxon>Bacillati</taxon>
        <taxon>Bacillota</taxon>
        <taxon>Clostridia</taxon>
        <taxon>Eubacteriales</taxon>
        <taxon>Clostridiaceae</taxon>
        <taxon>Clostridium</taxon>
    </lineage>
</organism>
<reference evidence="6 7" key="1">
    <citation type="submission" date="2016-11" db="EMBL/GenBank/DDBJ databases">
        <authorList>
            <person name="Jaros S."/>
            <person name="Januszkiewicz K."/>
            <person name="Wedrychowicz H."/>
        </authorList>
    </citation>
    <scope>NUCLEOTIDE SEQUENCE [LARGE SCALE GENOMIC DNA]</scope>
    <source>
        <strain evidence="6 7">DSM 6191</strain>
    </source>
</reference>
<dbReference type="Pfam" id="PF03466">
    <property type="entry name" value="LysR_substrate"/>
    <property type="match status" value="1"/>
</dbReference>
<evidence type="ECO:0000256" key="4">
    <source>
        <dbReference type="ARBA" id="ARBA00023163"/>
    </source>
</evidence>
<dbReference type="Proteomes" id="UP000184241">
    <property type="component" value="Unassembled WGS sequence"/>
</dbReference>
<evidence type="ECO:0000313" key="7">
    <source>
        <dbReference type="Proteomes" id="UP000184241"/>
    </source>
</evidence>
<dbReference type="PANTHER" id="PTHR30126">
    <property type="entry name" value="HTH-TYPE TRANSCRIPTIONAL REGULATOR"/>
    <property type="match status" value="1"/>
</dbReference>
<dbReference type="InterPro" id="IPR005119">
    <property type="entry name" value="LysR_subst-bd"/>
</dbReference>
<name>A0A1M5YP58_9CLOT</name>
<evidence type="ECO:0000313" key="6">
    <source>
        <dbReference type="EMBL" id="SHI13363.1"/>
    </source>
</evidence>
<dbReference type="InterPro" id="IPR036388">
    <property type="entry name" value="WH-like_DNA-bd_sf"/>
</dbReference>
<protein>
    <submittedName>
        <fullName evidence="6">DNA-binding transcriptional regulator, LysR family</fullName>
    </submittedName>
</protein>
<proteinExistence type="inferred from homology"/>
<dbReference type="Gene3D" id="3.40.190.290">
    <property type="match status" value="1"/>
</dbReference>
<dbReference type="RefSeq" id="WP_073019351.1">
    <property type="nucleotide sequence ID" value="NZ_FQXU01000006.1"/>
</dbReference>
<dbReference type="GO" id="GO:0003700">
    <property type="term" value="F:DNA-binding transcription factor activity"/>
    <property type="evidence" value="ECO:0007669"/>
    <property type="project" value="InterPro"/>
</dbReference>
<dbReference type="PROSITE" id="PS50931">
    <property type="entry name" value="HTH_LYSR"/>
    <property type="match status" value="1"/>
</dbReference>
<feature type="domain" description="HTH lysR-type" evidence="5">
    <location>
        <begin position="1"/>
        <end position="60"/>
    </location>
</feature>
<dbReference type="SUPFAM" id="SSF53850">
    <property type="entry name" value="Periplasmic binding protein-like II"/>
    <property type="match status" value="1"/>
</dbReference>
<keyword evidence="4" id="KW-0804">Transcription</keyword>
<dbReference type="InterPro" id="IPR036390">
    <property type="entry name" value="WH_DNA-bd_sf"/>
</dbReference>
<sequence length="292" mass="33373">MESNLELYRVFYKVAKCGNISLAAEELFISQPAVSKSIKKLEDVLGITMFSRNSRGVKLTKEGEVFYKYVERALNEISLGETVLDKFKMKEQGSIKIGVSTTICKHFVIPKLKNFIKEYPNIEIKFINKTTLETLKLLKYGEVDICFVSEPPEEDFFNYINLVEIQDIFVANKEYLDSLNIENINDIFNVGTLMFLEKDNITRKFIDKYLSNNNIFVQPEIEISNMDLLVEFSKIGLGITAVIKDFTLKELGSGELVEIPITPPIPKRSIGMAYHKSIPLSIAAKTFLKYFL</sequence>
<dbReference type="EMBL" id="FQXU01000006">
    <property type="protein sequence ID" value="SHI13363.1"/>
    <property type="molecule type" value="Genomic_DNA"/>
</dbReference>
<accession>A0A1M5YP58</accession>
<keyword evidence="2" id="KW-0805">Transcription regulation</keyword>
<dbReference type="Pfam" id="PF00126">
    <property type="entry name" value="HTH_1"/>
    <property type="match status" value="1"/>
</dbReference>
<dbReference type="AlphaFoldDB" id="A0A1M5YP58"/>
<dbReference type="CDD" id="cd05466">
    <property type="entry name" value="PBP2_LTTR_substrate"/>
    <property type="match status" value="1"/>
</dbReference>
<dbReference type="InterPro" id="IPR000847">
    <property type="entry name" value="LysR_HTH_N"/>
</dbReference>
<dbReference type="PRINTS" id="PR00039">
    <property type="entry name" value="HTHLYSR"/>
</dbReference>
<dbReference type="Gene3D" id="1.10.10.10">
    <property type="entry name" value="Winged helix-like DNA-binding domain superfamily/Winged helix DNA-binding domain"/>
    <property type="match status" value="1"/>
</dbReference>
<evidence type="ECO:0000256" key="3">
    <source>
        <dbReference type="ARBA" id="ARBA00023125"/>
    </source>
</evidence>
<comment type="similarity">
    <text evidence="1">Belongs to the LysR transcriptional regulatory family.</text>
</comment>
<dbReference type="FunFam" id="1.10.10.10:FF:000001">
    <property type="entry name" value="LysR family transcriptional regulator"/>
    <property type="match status" value="1"/>
</dbReference>
<dbReference type="SUPFAM" id="SSF46785">
    <property type="entry name" value="Winged helix' DNA-binding domain"/>
    <property type="match status" value="1"/>
</dbReference>